<evidence type="ECO:0000259" key="1">
    <source>
        <dbReference type="PROSITE" id="PS50006"/>
    </source>
</evidence>
<dbReference type="EMBL" id="JADJMH010000003">
    <property type="protein sequence ID" value="MBK7674301.1"/>
    <property type="molecule type" value="Genomic_DNA"/>
</dbReference>
<name>A0A935UEU6_9PROT</name>
<reference evidence="2 3" key="1">
    <citation type="submission" date="2020-10" db="EMBL/GenBank/DDBJ databases">
        <title>Connecting structure to function with the recovery of over 1000 high-quality activated sludge metagenome-assembled genomes encoding full-length rRNA genes using long-read sequencing.</title>
        <authorList>
            <person name="Singleton C.M."/>
            <person name="Petriglieri F."/>
            <person name="Kristensen J.M."/>
            <person name="Kirkegaard R.H."/>
            <person name="Michaelsen T.Y."/>
            <person name="Andersen M.H."/>
            <person name="Karst S.M."/>
            <person name="Dueholm M.S."/>
            <person name="Nielsen P.H."/>
            <person name="Albertsen M."/>
        </authorList>
    </citation>
    <scope>NUCLEOTIDE SEQUENCE [LARGE SCALE GENOMIC DNA]</scope>
    <source>
        <strain evidence="2">EsbW_18-Q3-R4-48_BATAC.285</strain>
    </source>
</reference>
<proteinExistence type="predicted"/>
<accession>A0A935UEU6</accession>
<evidence type="ECO:0000313" key="3">
    <source>
        <dbReference type="Proteomes" id="UP000697998"/>
    </source>
</evidence>
<dbReference type="Proteomes" id="UP000697998">
    <property type="component" value="Unassembled WGS sequence"/>
</dbReference>
<protein>
    <submittedName>
        <fullName evidence="2">FHA domain-containing protein</fullName>
    </submittedName>
</protein>
<organism evidence="2 3">
    <name type="scientific">Candidatus Accumulibacter proximus</name>
    <dbReference type="NCBI Taxonomy" id="2954385"/>
    <lineage>
        <taxon>Bacteria</taxon>
        <taxon>Pseudomonadati</taxon>
        <taxon>Pseudomonadota</taxon>
        <taxon>Betaproteobacteria</taxon>
        <taxon>Candidatus Accumulibacter</taxon>
    </lineage>
</organism>
<comment type="caution">
    <text evidence="2">The sequence shown here is derived from an EMBL/GenBank/DDBJ whole genome shotgun (WGS) entry which is preliminary data.</text>
</comment>
<evidence type="ECO:0000313" key="2">
    <source>
        <dbReference type="EMBL" id="MBK7674301.1"/>
    </source>
</evidence>
<dbReference type="CDD" id="cd00060">
    <property type="entry name" value="FHA"/>
    <property type="match status" value="1"/>
</dbReference>
<feature type="domain" description="FHA" evidence="1">
    <location>
        <begin position="19"/>
        <end position="74"/>
    </location>
</feature>
<sequence>MRRLVIEWPWGVDAVVDRVVVGRETPAAPVLAARLESQFPNVSRQHGYLRRRAGELVLCDLGSVNGTFVNEARIDAHQEVAR</sequence>
<dbReference type="Pfam" id="PF00498">
    <property type="entry name" value="FHA"/>
    <property type="match status" value="1"/>
</dbReference>
<dbReference type="PROSITE" id="PS50006">
    <property type="entry name" value="FHA_DOMAIN"/>
    <property type="match status" value="1"/>
</dbReference>
<dbReference type="AlphaFoldDB" id="A0A935UEU6"/>
<dbReference type="SMART" id="SM00240">
    <property type="entry name" value="FHA"/>
    <property type="match status" value="1"/>
</dbReference>
<dbReference type="InterPro" id="IPR000253">
    <property type="entry name" value="FHA_dom"/>
</dbReference>
<dbReference type="InterPro" id="IPR008984">
    <property type="entry name" value="SMAD_FHA_dom_sf"/>
</dbReference>
<gene>
    <name evidence="2" type="ORF">IPJ27_05775</name>
</gene>
<dbReference type="SUPFAM" id="SSF49879">
    <property type="entry name" value="SMAD/FHA domain"/>
    <property type="match status" value="1"/>
</dbReference>
<dbReference type="Gene3D" id="2.60.200.20">
    <property type="match status" value="1"/>
</dbReference>